<protein>
    <submittedName>
        <fullName evidence="2">Unannotated protein</fullName>
    </submittedName>
</protein>
<dbReference type="Gene3D" id="3.40.50.1820">
    <property type="entry name" value="alpha/beta hydrolase"/>
    <property type="match status" value="1"/>
</dbReference>
<dbReference type="SUPFAM" id="SSF53474">
    <property type="entry name" value="alpha/beta-Hydrolases"/>
    <property type="match status" value="1"/>
</dbReference>
<proteinExistence type="predicted"/>
<feature type="domain" description="AB hydrolase-1" evidence="1">
    <location>
        <begin position="14"/>
        <end position="252"/>
    </location>
</feature>
<dbReference type="PANTHER" id="PTHR46438">
    <property type="entry name" value="ALPHA/BETA-HYDROLASES SUPERFAMILY PROTEIN"/>
    <property type="match status" value="1"/>
</dbReference>
<sequence length="262" mass="28540">MKLAMETHGSGQAIVLIHGMGSAATAWKPIIPELAKQFEVITMDLPGHGRSPYSPIQKMDPTSLADLVLRNLKEIGIDQFHLVGNSLGGWISFEIAVLKPTAVKTITALAPAGLWLTPFTSRYPGELALRAMASGVEKLAPSLLNYTWAKKIGFETVSPRWKELSYEICLDATNAMAKSTGYFPAWDALLGKRFDKQIDSQVGVTIVFGDSDHTLPAKTCQERSLAPAHAKWVVLPQTGHAPMWDSPTEVVAEIMQTVSCIK</sequence>
<evidence type="ECO:0000259" key="1">
    <source>
        <dbReference type="Pfam" id="PF12697"/>
    </source>
</evidence>
<gene>
    <name evidence="2" type="ORF">UFOPK3162_00239</name>
</gene>
<dbReference type="InterPro" id="IPR029058">
    <property type="entry name" value="AB_hydrolase_fold"/>
</dbReference>
<dbReference type="PRINTS" id="PR00111">
    <property type="entry name" value="ABHYDROLASE"/>
</dbReference>
<evidence type="ECO:0000313" key="2">
    <source>
        <dbReference type="EMBL" id="CAB4816731.1"/>
    </source>
</evidence>
<accession>A0A6J6Z4I8</accession>
<dbReference type="AlphaFoldDB" id="A0A6J6Z4I8"/>
<dbReference type="InterPro" id="IPR000073">
    <property type="entry name" value="AB_hydrolase_1"/>
</dbReference>
<dbReference type="PANTHER" id="PTHR46438:SF11">
    <property type="entry name" value="LIPASE-RELATED"/>
    <property type="match status" value="1"/>
</dbReference>
<organism evidence="2">
    <name type="scientific">freshwater metagenome</name>
    <dbReference type="NCBI Taxonomy" id="449393"/>
    <lineage>
        <taxon>unclassified sequences</taxon>
        <taxon>metagenomes</taxon>
        <taxon>ecological metagenomes</taxon>
    </lineage>
</organism>
<name>A0A6J6Z4I8_9ZZZZ</name>
<reference evidence="2" key="1">
    <citation type="submission" date="2020-05" db="EMBL/GenBank/DDBJ databases">
        <authorList>
            <person name="Chiriac C."/>
            <person name="Salcher M."/>
            <person name="Ghai R."/>
            <person name="Kavagutti S V."/>
        </authorList>
    </citation>
    <scope>NUCLEOTIDE SEQUENCE</scope>
</reference>
<dbReference type="EMBL" id="CAFABB010000025">
    <property type="protein sequence ID" value="CAB4816731.1"/>
    <property type="molecule type" value="Genomic_DNA"/>
</dbReference>
<dbReference type="Pfam" id="PF12697">
    <property type="entry name" value="Abhydrolase_6"/>
    <property type="match status" value="1"/>
</dbReference>